<reference evidence="3 4" key="1">
    <citation type="journal article" date="2018" name="BMC Genomics">
        <title>Genomic comparison of Trypanosoma conorhini and Trypanosoma rangeli to Trypanosoma cruzi strains of high and low virulence.</title>
        <authorList>
            <person name="Bradwell K.R."/>
            <person name="Koparde V.N."/>
            <person name="Matveyev A.V."/>
            <person name="Serrano M.G."/>
            <person name="Alves J.M."/>
            <person name="Parikh H."/>
            <person name="Huang B."/>
            <person name="Lee V."/>
            <person name="Espinosa-Alvarez O."/>
            <person name="Ortiz P.A."/>
            <person name="Costa-Martins A.G."/>
            <person name="Teixeira M.M."/>
            <person name="Buck G.A."/>
        </authorList>
    </citation>
    <scope>NUCLEOTIDE SEQUENCE [LARGE SCALE GENOMIC DNA]</scope>
    <source>
        <strain evidence="3 4">025E</strain>
    </source>
</reference>
<keyword evidence="4" id="KW-1185">Reference proteome</keyword>
<evidence type="ECO:0000313" key="4">
    <source>
        <dbReference type="Proteomes" id="UP000284403"/>
    </source>
</evidence>
<feature type="compositionally biased region" description="Low complexity" evidence="2">
    <location>
        <begin position="193"/>
        <end position="209"/>
    </location>
</feature>
<dbReference type="EMBL" id="MKKU01000409">
    <property type="protein sequence ID" value="RNF13366.1"/>
    <property type="molecule type" value="Genomic_DNA"/>
</dbReference>
<proteinExistence type="predicted"/>
<organism evidence="3 4">
    <name type="scientific">Trypanosoma conorhini</name>
    <dbReference type="NCBI Taxonomy" id="83891"/>
    <lineage>
        <taxon>Eukaryota</taxon>
        <taxon>Discoba</taxon>
        <taxon>Euglenozoa</taxon>
        <taxon>Kinetoplastea</taxon>
        <taxon>Metakinetoplastina</taxon>
        <taxon>Trypanosomatida</taxon>
        <taxon>Trypanosomatidae</taxon>
        <taxon>Trypanosoma</taxon>
    </lineage>
</organism>
<feature type="region of interest" description="Disordered" evidence="2">
    <location>
        <begin position="587"/>
        <end position="627"/>
    </location>
</feature>
<dbReference type="Proteomes" id="UP000284403">
    <property type="component" value="Unassembled WGS sequence"/>
</dbReference>
<name>A0A3R7N613_9TRYP</name>
<feature type="coiled-coil region" evidence="1">
    <location>
        <begin position="491"/>
        <end position="519"/>
    </location>
</feature>
<feature type="compositionally biased region" description="Polar residues" evidence="2">
    <location>
        <begin position="443"/>
        <end position="452"/>
    </location>
</feature>
<evidence type="ECO:0000256" key="1">
    <source>
        <dbReference type="SAM" id="Coils"/>
    </source>
</evidence>
<protein>
    <submittedName>
        <fullName evidence="3">Uncharacterized protein</fullName>
    </submittedName>
</protein>
<accession>A0A3R7N613</accession>
<keyword evidence="1" id="KW-0175">Coiled coil</keyword>
<dbReference type="RefSeq" id="XP_029226782.1">
    <property type="nucleotide sequence ID" value="XM_029373099.1"/>
</dbReference>
<feature type="compositionally biased region" description="Low complexity" evidence="2">
    <location>
        <begin position="309"/>
        <end position="322"/>
    </location>
</feature>
<sequence length="781" mass="85354">MSVPFKYRQHIRDIHESFHDGKPIAEEELMGVMEIIAAAEHRALIEPYRAQCPLSSNAFLALMYELQKASKIPYDELVWNYIRGALRKGIFNGEDRTDVKALRSTLDPMMRAVHLGVPNLYKEHAPPDDEGRISIDQLCDVFRSLYPANQVVYLEMYKWARATKVAKGRGGVSARAKTFEEVRPANAAAASPVALAAPSPSPASAAALPEPQPRDPASMEAPTAAISATAAADACRAANPQQTTLQTQAVSEEGPQVASRQASQVTEESRTRPGGDPPTDALSKPSGAPGEVRQPADGKQPSDDGATVAAPFPIATSAAAPPSLRAEETVEAAAVKEAQADVQHTPCVLPEKKKEEMPLPSALPTEAVPLPFRSSHVAQADEEGKDVPRPPREAAEVPSVLPTPAGSFSCLQLPPAVQLERRPGLDFNPPRIRDMEPPARKANSPTEGDQTLSPPPRLRGHEELPSWEYEEALLDAMLSRVAPGKPVDPQVVDYIEELARQEKELKSALHDEMENLTSNMLACEVVEQRMLLLRAQRKSQCFDRMESRRCKLLEEMETYLSRVRKTHAQHAALLDGAKVTAVVASRKDARSSRYDGTTSSHARQGSGEVVSVFTPPPLPPSSAERRGRRLQQEWRLGERLQSMQNEPPAAAWTPNVFLPQEPRPPVHQLLSGMGTELPQRGFSAYPLGSAPQRQSVQVVHSRPAQHHPQLQSGLFDEEDLAFLVRSDTQSLHSPLPRQPGSRGVNPHLTAEVAAKVLTSSQLQRKIEERLAVRLSGNSQPL</sequence>
<feature type="region of interest" description="Disordered" evidence="2">
    <location>
        <begin position="247"/>
        <end position="332"/>
    </location>
</feature>
<feature type="region of interest" description="Disordered" evidence="2">
    <location>
        <begin position="346"/>
        <end position="407"/>
    </location>
</feature>
<dbReference type="AlphaFoldDB" id="A0A3R7N613"/>
<feature type="compositionally biased region" description="Basic and acidic residues" evidence="2">
    <location>
        <begin position="385"/>
        <end position="395"/>
    </location>
</feature>
<evidence type="ECO:0000256" key="2">
    <source>
        <dbReference type="SAM" id="MobiDB-lite"/>
    </source>
</evidence>
<dbReference type="OrthoDB" id="242270at2759"/>
<comment type="caution">
    <text evidence="3">The sequence shown here is derived from an EMBL/GenBank/DDBJ whole genome shotgun (WGS) entry which is preliminary data.</text>
</comment>
<evidence type="ECO:0000313" key="3">
    <source>
        <dbReference type="EMBL" id="RNF13366.1"/>
    </source>
</evidence>
<gene>
    <name evidence="3" type="ORF">Tco025E_06211</name>
</gene>
<dbReference type="GeneID" id="40319822"/>
<feature type="region of interest" description="Disordered" evidence="2">
    <location>
        <begin position="193"/>
        <end position="225"/>
    </location>
</feature>
<feature type="compositionally biased region" description="Polar residues" evidence="2">
    <location>
        <begin position="594"/>
        <end position="603"/>
    </location>
</feature>
<feature type="region of interest" description="Disordered" evidence="2">
    <location>
        <begin position="420"/>
        <end position="457"/>
    </location>
</feature>